<evidence type="ECO:0000256" key="4">
    <source>
        <dbReference type="ARBA" id="ARBA00022833"/>
    </source>
</evidence>
<dbReference type="InterPro" id="IPR012947">
    <property type="entry name" value="tRNA_SAD"/>
</dbReference>
<dbReference type="InterPro" id="IPR009000">
    <property type="entry name" value="Transl_B-barrel_sf"/>
</dbReference>
<reference evidence="7 8" key="1">
    <citation type="submission" date="2024-09" db="EMBL/GenBank/DDBJ databases">
        <authorList>
            <person name="Sun Q."/>
            <person name="Mori K."/>
        </authorList>
    </citation>
    <scope>NUCLEOTIDE SEQUENCE [LARGE SCALE GENOMIC DNA]</scope>
    <source>
        <strain evidence="7 8">NCAIM B.02610</strain>
    </source>
</reference>
<dbReference type="Pfam" id="PF07973">
    <property type="entry name" value="tRNA_SAD"/>
    <property type="match status" value="1"/>
</dbReference>
<dbReference type="SUPFAM" id="SSF55186">
    <property type="entry name" value="ThrRS/AlaRS common domain"/>
    <property type="match status" value="1"/>
</dbReference>
<dbReference type="InterPro" id="IPR051335">
    <property type="entry name" value="Alanyl-tRNA_Editing_Enzymes"/>
</dbReference>
<feature type="domain" description="Alanyl-transfer RNA synthetases family profile" evidence="6">
    <location>
        <begin position="1"/>
        <end position="238"/>
    </location>
</feature>
<evidence type="ECO:0000259" key="6">
    <source>
        <dbReference type="PROSITE" id="PS50860"/>
    </source>
</evidence>
<dbReference type="Gene3D" id="2.40.30.130">
    <property type="match status" value="1"/>
</dbReference>
<organism evidence="7 8">
    <name type="scientific">Halalkalibacter kiskunsagensis</name>
    <dbReference type="NCBI Taxonomy" id="1548599"/>
    <lineage>
        <taxon>Bacteria</taxon>
        <taxon>Bacillati</taxon>
        <taxon>Bacillota</taxon>
        <taxon>Bacilli</taxon>
        <taxon>Bacillales</taxon>
        <taxon>Bacillaceae</taxon>
        <taxon>Halalkalibacter</taxon>
    </lineage>
</organism>
<evidence type="ECO:0000256" key="3">
    <source>
        <dbReference type="ARBA" id="ARBA00022723"/>
    </source>
</evidence>
<evidence type="ECO:0000256" key="2">
    <source>
        <dbReference type="ARBA" id="ARBA00004496"/>
    </source>
</evidence>
<protein>
    <submittedName>
        <fullName evidence="7">DHHA1 domain-containing protein</fullName>
    </submittedName>
</protein>
<evidence type="ECO:0000313" key="7">
    <source>
        <dbReference type="EMBL" id="MFC0472769.1"/>
    </source>
</evidence>
<dbReference type="Gene3D" id="3.10.310.40">
    <property type="match status" value="1"/>
</dbReference>
<evidence type="ECO:0000313" key="8">
    <source>
        <dbReference type="Proteomes" id="UP001589838"/>
    </source>
</evidence>
<dbReference type="RefSeq" id="WP_335962845.1">
    <property type="nucleotide sequence ID" value="NZ_JAXBLX010000036.1"/>
</dbReference>
<sequence length="393" mass="44854">METKLFYENAYKREFTAKIVTQQQDEKKRWYVVLDKTAFYPTGGSQPHDIGTLAEVNVVDVENVEGEIRHYLKSPIVDHQEVIQGVLDWDRRFDHMQQHAGQHILSAAFAEMFGFETISFHLGKEVLTIDLNTSNISEEELKAAEALANQVILENHKIETLWISKDDLNLYPLRKQPSVTENIRLVVIPDFDYNACGGTHPNSSAEVRAVKIINWERHKKKVRIHFICGNRVLTQFNEKTKILFELTDLLNVPEQKMTTAVKRLLQKEKELEQAFEKLKEEQLTSEAKQLLHSNDTIVSRVYYERPIKELQKLAQMITTISEQTCVVFVAQNEKRLQVIGAKGPASEAKCKQVILESLKAINGKGGGSEELVQGGGDVRMSAEHFLEEIVSKI</sequence>
<name>A0ABV6KHN0_9BACI</name>
<dbReference type="SMART" id="SM00863">
    <property type="entry name" value="tRNA_SAD"/>
    <property type="match status" value="1"/>
</dbReference>
<dbReference type="SUPFAM" id="SSF50447">
    <property type="entry name" value="Translation proteins"/>
    <property type="match status" value="1"/>
</dbReference>
<dbReference type="PANTHER" id="PTHR43462">
    <property type="entry name" value="ALANYL-TRNA EDITING PROTEIN"/>
    <property type="match status" value="1"/>
</dbReference>
<dbReference type="Proteomes" id="UP001589838">
    <property type="component" value="Unassembled WGS sequence"/>
</dbReference>
<dbReference type="EMBL" id="JBHLUX010000087">
    <property type="protein sequence ID" value="MFC0472769.1"/>
    <property type="molecule type" value="Genomic_DNA"/>
</dbReference>
<dbReference type="PANTHER" id="PTHR43462:SF1">
    <property type="entry name" value="ALANYL-TRNA EDITING PROTEIN AARSD1"/>
    <property type="match status" value="1"/>
</dbReference>
<dbReference type="Gene3D" id="3.30.980.10">
    <property type="entry name" value="Threonyl-trna Synthetase, Chain A, domain 2"/>
    <property type="match status" value="1"/>
</dbReference>
<keyword evidence="5" id="KW-0175">Coiled coil</keyword>
<evidence type="ECO:0000256" key="5">
    <source>
        <dbReference type="SAM" id="Coils"/>
    </source>
</evidence>
<keyword evidence="8" id="KW-1185">Reference proteome</keyword>
<dbReference type="InterPro" id="IPR018165">
    <property type="entry name" value="Ala-tRNA-synth_IIc_core"/>
</dbReference>
<gene>
    <name evidence="7" type="ORF">ACFFHM_20360</name>
</gene>
<dbReference type="PROSITE" id="PS50860">
    <property type="entry name" value="AA_TRNA_LIGASE_II_ALA"/>
    <property type="match status" value="1"/>
</dbReference>
<comment type="caution">
    <text evidence="7">The sequence shown here is derived from an EMBL/GenBank/DDBJ whole genome shotgun (WGS) entry which is preliminary data.</text>
</comment>
<comment type="cofactor">
    <cofactor evidence="1">
        <name>Zn(2+)</name>
        <dbReference type="ChEBI" id="CHEBI:29105"/>
    </cofactor>
</comment>
<evidence type="ECO:0000256" key="1">
    <source>
        <dbReference type="ARBA" id="ARBA00001947"/>
    </source>
</evidence>
<accession>A0ABV6KHN0</accession>
<dbReference type="InterPro" id="IPR018163">
    <property type="entry name" value="Thr/Ala-tRNA-synth_IIc_edit"/>
</dbReference>
<comment type="subcellular location">
    <subcellularLocation>
        <location evidence="2">Cytoplasm</location>
    </subcellularLocation>
</comment>
<feature type="coiled-coil region" evidence="5">
    <location>
        <begin position="254"/>
        <end position="288"/>
    </location>
</feature>
<proteinExistence type="predicted"/>
<keyword evidence="4" id="KW-0862">Zinc</keyword>
<keyword evidence="3" id="KW-0479">Metal-binding</keyword>